<dbReference type="AlphaFoldDB" id="A0A1H2XIC1"/>
<dbReference type="RefSeq" id="WP_093752275.1">
    <property type="nucleotide sequence ID" value="NZ_FNNG01000005.1"/>
</dbReference>
<protein>
    <submittedName>
        <fullName evidence="1">Uncharacterized protein</fullName>
    </submittedName>
</protein>
<evidence type="ECO:0000313" key="1">
    <source>
        <dbReference type="EMBL" id="SDW92643.1"/>
    </source>
</evidence>
<sequence>MTSNVRKRNDWQEKWEWYEQRGVVRSSTYKRCFKEETRTGTRCVERDEDGRCIDREDYTYTVCVDWRDVPYEYCEVTYRKEWSEIHDYYETFEIQDVLFRSKYTTDIDKRDGKGKNGWVSV</sequence>
<dbReference type="Proteomes" id="UP000198828">
    <property type="component" value="Unassembled WGS sequence"/>
</dbReference>
<accession>A0A1H2XIC1</accession>
<evidence type="ECO:0000313" key="2">
    <source>
        <dbReference type="Proteomes" id="UP000198828"/>
    </source>
</evidence>
<reference evidence="1 2" key="1">
    <citation type="submission" date="2016-10" db="EMBL/GenBank/DDBJ databases">
        <authorList>
            <person name="de Groot N.N."/>
        </authorList>
    </citation>
    <scope>NUCLEOTIDE SEQUENCE [LARGE SCALE GENOMIC DNA]</scope>
    <source>
        <strain evidence="1 2">DSM 23310</strain>
    </source>
</reference>
<keyword evidence="2" id="KW-1185">Reference proteome</keyword>
<organism evidence="1 2">
    <name type="scientific">Tepidimicrobium xylanilyticum</name>
    <dbReference type="NCBI Taxonomy" id="1123352"/>
    <lineage>
        <taxon>Bacteria</taxon>
        <taxon>Bacillati</taxon>
        <taxon>Bacillota</taxon>
        <taxon>Tissierellia</taxon>
        <taxon>Tissierellales</taxon>
        <taxon>Tepidimicrobiaceae</taxon>
        <taxon>Tepidimicrobium</taxon>
    </lineage>
</organism>
<dbReference type="EMBL" id="FNNG01000005">
    <property type="protein sequence ID" value="SDW92643.1"/>
    <property type="molecule type" value="Genomic_DNA"/>
</dbReference>
<gene>
    <name evidence="1" type="ORF">SAMN05660923_01451</name>
</gene>
<proteinExistence type="predicted"/>
<name>A0A1H2XIC1_9FIRM</name>